<keyword evidence="1" id="KW-0645">Protease</keyword>
<evidence type="ECO:0000313" key="9">
    <source>
        <dbReference type="Proteomes" id="UP000283374"/>
    </source>
</evidence>
<dbReference type="GO" id="GO:0004222">
    <property type="term" value="F:metalloendopeptidase activity"/>
    <property type="evidence" value="ECO:0007669"/>
    <property type="project" value="InterPro"/>
</dbReference>
<evidence type="ECO:0000313" key="8">
    <source>
        <dbReference type="EMBL" id="RHA38196.1"/>
    </source>
</evidence>
<dbReference type="Gene3D" id="3.40.390.10">
    <property type="entry name" value="Collagenase (Catalytic Domain)"/>
    <property type="match status" value="1"/>
</dbReference>
<dbReference type="EMBL" id="QWKP01000216">
    <property type="protein sequence ID" value="RHA38196.1"/>
    <property type="molecule type" value="Genomic_DNA"/>
</dbReference>
<keyword evidence="4" id="KW-0862">Zinc</keyword>
<dbReference type="SUPFAM" id="SSF55486">
    <property type="entry name" value="Metalloproteases ('zincins'), catalytic domain"/>
    <property type="match status" value="1"/>
</dbReference>
<reference evidence="8 9" key="1">
    <citation type="submission" date="2018-08" db="EMBL/GenBank/DDBJ databases">
        <title>Cellulomonas rhizosphaerae sp. nov., a novel actinomycete isolated from soil.</title>
        <authorList>
            <person name="Tian Y."/>
        </authorList>
    </citation>
    <scope>NUCLEOTIDE SEQUENCE [LARGE SCALE GENOMIC DNA]</scope>
    <source>
        <strain evidence="8 9">NEAU-TCZ24</strain>
    </source>
</reference>
<evidence type="ECO:0000256" key="5">
    <source>
        <dbReference type="SAM" id="MobiDB-lite"/>
    </source>
</evidence>
<sequence length="379" mass="40048">MPARRRGTRRRTTRRCSPPHARGDRSRSECGTALIRRAPPADATAVTSPDDLPRSPSGRIPQWVLDEAAGRTVESPAWRTDVAYPEARGSRRAARRARRAARRAAGPSNRVTVLIAVLVVATTLAASLAWVDDQPGGLAGAWASLRGEDVVVDDPSRPPVGLGEAAAPLGTPPEVPASTSYAFVATQAADTGEQVPVTWSPCRPIHFVINVDRAPDDFIPTVGAVVEEVSAATGLDFVFDGLSDEPPVARRASYLPQRYGDQWAPVLVQFADELDNPELAGDVAGVGGPAFVADPTTGTQSYVSGSVQLDVTQLDEPDAGTEPAYVPVLRHELGHVIGLQHVTDDAQIMFPTTNDVRDYQDGDRAGLALLGAGPCAPGL</sequence>
<proteinExistence type="predicted"/>
<dbReference type="InterPro" id="IPR001818">
    <property type="entry name" value="Pept_M10_metallopeptidase"/>
</dbReference>
<keyword evidence="2" id="KW-0479">Metal-binding</keyword>
<feature type="transmembrane region" description="Helical" evidence="6">
    <location>
        <begin position="111"/>
        <end position="131"/>
    </location>
</feature>
<gene>
    <name evidence="8" type="ORF">D1825_14960</name>
</gene>
<dbReference type="AlphaFoldDB" id="A0A413RIN3"/>
<dbReference type="GO" id="GO:0006508">
    <property type="term" value="P:proteolysis"/>
    <property type="evidence" value="ECO:0007669"/>
    <property type="project" value="UniProtKB-KW"/>
</dbReference>
<dbReference type="GO" id="GO:0008270">
    <property type="term" value="F:zinc ion binding"/>
    <property type="evidence" value="ECO:0007669"/>
    <property type="project" value="InterPro"/>
</dbReference>
<evidence type="ECO:0000256" key="2">
    <source>
        <dbReference type="ARBA" id="ARBA00022723"/>
    </source>
</evidence>
<organism evidence="8 9">
    <name type="scientific">Cellulomonas rhizosphaerae</name>
    <dbReference type="NCBI Taxonomy" id="2293719"/>
    <lineage>
        <taxon>Bacteria</taxon>
        <taxon>Bacillati</taxon>
        <taxon>Actinomycetota</taxon>
        <taxon>Actinomycetes</taxon>
        <taxon>Micrococcales</taxon>
        <taxon>Cellulomonadaceae</taxon>
        <taxon>Cellulomonas</taxon>
    </lineage>
</organism>
<protein>
    <submittedName>
        <fullName evidence="8">Peptidase</fullName>
    </submittedName>
</protein>
<accession>A0A413RIN3</accession>
<evidence type="ECO:0000256" key="3">
    <source>
        <dbReference type="ARBA" id="ARBA00022801"/>
    </source>
</evidence>
<keyword evidence="9" id="KW-1185">Reference proteome</keyword>
<dbReference type="Proteomes" id="UP000283374">
    <property type="component" value="Unassembled WGS sequence"/>
</dbReference>
<feature type="compositionally biased region" description="Basic residues" evidence="5">
    <location>
        <begin position="1"/>
        <end position="14"/>
    </location>
</feature>
<feature type="region of interest" description="Disordered" evidence="5">
    <location>
        <begin position="1"/>
        <end position="61"/>
    </location>
</feature>
<dbReference type="Pfam" id="PF00413">
    <property type="entry name" value="Peptidase_M10"/>
    <property type="match status" value="1"/>
</dbReference>
<keyword evidence="3" id="KW-0378">Hydrolase</keyword>
<evidence type="ECO:0000256" key="6">
    <source>
        <dbReference type="SAM" id="Phobius"/>
    </source>
</evidence>
<dbReference type="InterPro" id="IPR024079">
    <property type="entry name" value="MetalloPept_cat_dom_sf"/>
</dbReference>
<keyword evidence="6" id="KW-1133">Transmembrane helix</keyword>
<keyword evidence="6" id="KW-0812">Transmembrane</keyword>
<name>A0A413RIN3_9CELL</name>
<comment type="caution">
    <text evidence="8">The sequence shown here is derived from an EMBL/GenBank/DDBJ whole genome shotgun (WGS) entry which is preliminary data.</text>
</comment>
<feature type="domain" description="Peptidase M10 metallopeptidase" evidence="7">
    <location>
        <begin position="322"/>
        <end position="355"/>
    </location>
</feature>
<evidence type="ECO:0000256" key="4">
    <source>
        <dbReference type="ARBA" id="ARBA00022833"/>
    </source>
</evidence>
<evidence type="ECO:0000259" key="7">
    <source>
        <dbReference type="Pfam" id="PF00413"/>
    </source>
</evidence>
<evidence type="ECO:0000256" key="1">
    <source>
        <dbReference type="ARBA" id="ARBA00022670"/>
    </source>
</evidence>
<keyword evidence="6" id="KW-0472">Membrane</keyword>
<dbReference type="GO" id="GO:0031012">
    <property type="term" value="C:extracellular matrix"/>
    <property type="evidence" value="ECO:0007669"/>
    <property type="project" value="InterPro"/>
</dbReference>